<evidence type="ECO:0000256" key="1">
    <source>
        <dbReference type="ARBA" id="ARBA00023015"/>
    </source>
</evidence>
<organism evidence="6 7">
    <name type="scientific">Actinomadura luteofluorescens</name>
    <dbReference type="NCBI Taxonomy" id="46163"/>
    <lineage>
        <taxon>Bacteria</taxon>
        <taxon>Bacillati</taxon>
        <taxon>Actinomycetota</taxon>
        <taxon>Actinomycetes</taxon>
        <taxon>Streptosporangiales</taxon>
        <taxon>Thermomonosporaceae</taxon>
        <taxon>Actinomadura</taxon>
    </lineage>
</organism>
<dbReference type="Gene3D" id="1.10.357.10">
    <property type="entry name" value="Tetracycline Repressor, domain 2"/>
    <property type="match status" value="1"/>
</dbReference>
<dbReference type="SUPFAM" id="SSF48498">
    <property type="entry name" value="Tetracyclin repressor-like, C-terminal domain"/>
    <property type="match status" value="1"/>
</dbReference>
<dbReference type="Pfam" id="PF21597">
    <property type="entry name" value="TetR_C_43"/>
    <property type="match status" value="1"/>
</dbReference>
<dbReference type="InterPro" id="IPR009057">
    <property type="entry name" value="Homeodomain-like_sf"/>
</dbReference>
<dbReference type="PRINTS" id="PR00455">
    <property type="entry name" value="HTHTETR"/>
</dbReference>
<comment type="caution">
    <text evidence="6">The sequence shown here is derived from an EMBL/GenBank/DDBJ whole genome shotgun (WGS) entry which is preliminary data.</text>
</comment>
<dbReference type="GO" id="GO:0003700">
    <property type="term" value="F:DNA-binding transcription factor activity"/>
    <property type="evidence" value="ECO:0007669"/>
    <property type="project" value="TreeGrafter"/>
</dbReference>
<dbReference type="RefSeq" id="WP_179847129.1">
    <property type="nucleotide sequence ID" value="NZ_JACCBA010000001.1"/>
</dbReference>
<evidence type="ECO:0000313" key="7">
    <source>
        <dbReference type="Proteomes" id="UP000529783"/>
    </source>
</evidence>
<dbReference type="InterPro" id="IPR050109">
    <property type="entry name" value="HTH-type_TetR-like_transc_reg"/>
</dbReference>
<dbReference type="PROSITE" id="PS50977">
    <property type="entry name" value="HTH_TETR_2"/>
    <property type="match status" value="1"/>
</dbReference>
<dbReference type="Proteomes" id="UP000529783">
    <property type="component" value="Unassembled WGS sequence"/>
</dbReference>
<evidence type="ECO:0000313" key="6">
    <source>
        <dbReference type="EMBL" id="NYD50599.1"/>
    </source>
</evidence>
<keyword evidence="7" id="KW-1185">Reference proteome</keyword>
<dbReference type="SUPFAM" id="SSF46689">
    <property type="entry name" value="Homeodomain-like"/>
    <property type="match status" value="1"/>
</dbReference>
<dbReference type="PANTHER" id="PTHR30055:SF234">
    <property type="entry name" value="HTH-TYPE TRANSCRIPTIONAL REGULATOR BETI"/>
    <property type="match status" value="1"/>
</dbReference>
<sequence>MTNGRATGRAPRKDARRNYDRLLTAARAAFGEQGVGTSLNDIARRAGVGNVTLYRHFPTRQALLEALLGESLRGLRVRSDALLTAAMPGDALARWFEAAVEHAMTYRGLVDALVDSLADPESDLHASCQAMKAGGAQLLARAQQAGAVRPDVDDSALFSLVAAVAWAVERAPGDREQILAVLFDGLRPAAGPVRGGGGASGRD</sequence>
<dbReference type="AlphaFoldDB" id="A0A7Y9EN17"/>
<reference evidence="6 7" key="1">
    <citation type="submission" date="2020-07" db="EMBL/GenBank/DDBJ databases">
        <title>Sequencing the genomes of 1000 actinobacteria strains.</title>
        <authorList>
            <person name="Klenk H.-P."/>
        </authorList>
    </citation>
    <scope>NUCLEOTIDE SEQUENCE [LARGE SCALE GENOMIC DNA]</scope>
    <source>
        <strain evidence="6 7">DSM 40398</strain>
    </source>
</reference>
<dbReference type="PANTHER" id="PTHR30055">
    <property type="entry name" value="HTH-TYPE TRANSCRIPTIONAL REGULATOR RUTR"/>
    <property type="match status" value="1"/>
</dbReference>
<evidence type="ECO:0000259" key="5">
    <source>
        <dbReference type="PROSITE" id="PS50977"/>
    </source>
</evidence>
<protein>
    <submittedName>
        <fullName evidence="6">AcrR family transcriptional regulator</fullName>
    </submittedName>
</protein>
<keyword evidence="1" id="KW-0805">Transcription regulation</keyword>
<proteinExistence type="predicted"/>
<dbReference type="Pfam" id="PF00440">
    <property type="entry name" value="TetR_N"/>
    <property type="match status" value="1"/>
</dbReference>
<dbReference type="InterPro" id="IPR049445">
    <property type="entry name" value="TetR_SbtR-like_C"/>
</dbReference>
<dbReference type="GO" id="GO:0000976">
    <property type="term" value="F:transcription cis-regulatory region binding"/>
    <property type="evidence" value="ECO:0007669"/>
    <property type="project" value="TreeGrafter"/>
</dbReference>
<feature type="DNA-binding region" description="H-T-H motif" evidence="4">
    <location>
        <begin position="38"/>
        <end position="57"/>
    </location>
</feature>
<gene>
    <name evidence="6" type="ORF">BJY14_006582</name>
</gene>
<evidence type="ECO:0000256" key="4">
    <source>
        <dbReference type="PROSITE-ProRule" id="PRU00335"/>
    </source>
</evidence>
<feature type="domain" description="HTH tetR-type" evidence="5">
    <location>
        <begin position="16"/>
        <end position="75"/>
    </location>
</feature>
<evidence type="ECO:0000256" key="2">
    <source>
        <dbReference type="ARBA" id="ARBA00023125"/>
    </source>
</evidence>
<dbReference type="InterPro" id="IPR001647">
    <property type="entry name" value="HTH_TetR"/>
</dbReference>
<keyword evidence="2 4" id="KW-0238">DNA-binding</keyword>
<dbReference type="EMBL" id="JACCBA010000001">
    <property type="protein sequence ID" value="NYD50599.1"/>
    <property type="molecule type" value="Genomic_DNA"/>
</dbReference>
<dbReference type="InterPro" id="IPR036271">
    <property type="entry name" value="Tet_transcr_reg_TetR-rel_C_sf"/>
</dbReference>
<accession>A0A7Y9EN17</accession>
<evidence type="ECO:0000256" key="3">
    <source>
        <dbReference type="ARBA" id="ARBA00023163"/>
    </source>
</evidence>
<keyword evidence="3" id="KW-0804">Transcription</keyword>
<name>A0A7Y9EN17_9ACTN</name>